<protein>
    <recommendedName>
        <fullName evidence="7">Ribonuclease HII</fullName>
        <ecNumber evidence="6">3.1.26.4</ecNumber>
    </recommendedName>
</protein>
<keyword evidence="8" id="KW-0963">Cytoplasm</keyword>
<keyword evidence="11" id="KW-0255">Endonuclease</keyword>
<dbReference type="SUPFAM" id="SSF53098">
    <property type="entry name" value="Ribonuclease H-like"/>
    <property type="match status" value="1"/>
</dbReference>
<keyword evidence="12" id="KW-0378">Hydrolase</keyword>
<dbReference type="InterPro" id="IPR036397">
    <property type="entry name" value="RNaseH_sf"/>
</dbReference>
<dbReference type="EC" id="3.1.26.4" evidence="6"/>
<dbReference type="GO" id="GO:0004523">
    <property type="term" value="F:RNA-DNA hybrid ribonuclease activity"/>
    <property type="evidence" value="ECO:0007669"/>
    <property type="project" value="UniProtKB-EC"/>
</dbReference>
<dbReference type="EMBL" id="CAEZTR010000216">
    <property type="protein sequence ID" value="CAB4594302.1"/>
    <property type="molecule type" value="Genomic_DNA"/>
</dbReference>
<name>A0A6J6FZ30_9ZZZZ</name>
<evidence type="ECO:0000256" key="12">
    <source>
        <dbReference type="ARBA" id="ARBA00022801"/>
    </source>
</evidence>
<dbReference type="GO" id="GO:0003723">
    <property type="term" value="F:RNA binding"/>
    <property type="evidence" value="ECO:0007669"/>
    <property type="project" value="InterPro"/>
</dbReference>
<dbReference type="GO" id="GO:0005737">
    <property type="term" value="C:cytoplasm"/>
    <property type="evidence" value="ECO:0007669"/>
    <property type="project" value="UniProtKB-SubCell"/>
</dbReference>
<dbReference type="GO" id="GO:0043137">
    <property type="term" value="P:DNA replication, removal of RNA primer"/>
    <property type="evidence" value="ECO:0007669"/>
    <property type="project" value="TreeGrafter"/>
</dbReference>
<dbReference type="Gene3D" id="3.30.420.10">
    <property type="entry name" value="Ribonuclease H-like superfamily/Ribonuclease H"/>
    <property type="match status" value="1"/>
</dbReference>
<evidence type="ECO:0000256" key="9">
    <source>
        <dbReference type="ARBA" id="ARBA00022722"/>
    </source>
</evidence>
<evidence type="ECO:0000256" key="6">
    <source>
        <dbReference type="ARBA" id="ARBA00012180"/>
    </source>
</evidence>
<comment type="similarity">
    <text evidence="5">Belongs to the RNase HII family.</text>
</comment>
<dbReference type="Pfam" id="PF01351">
    <property type="entry name" value="RNase_HII"/>
    <property type="match status" value="1"/>
</dbReference>
<dbReference type="GO" id="GO:0046872">
    <property type="term" value="F:metal ion binding"/>
    <property type="evidence" value="ECO:0007669"/>
    <property type="project" value="UniProtKB-KW"/>
</dbReference>
<feature type="domain" description="RNase H type-2" evidence="14">
    <location>
        <begin position="31"/>
        <end position="220"/>
    </location>
</feature>
<evidence type="ECO:0000256" key="3">
    <source>
        <dbReference type="ARBA" id="ARBA00001946"/>
    </source>
</evidence>
<evidence type="ECO:0000256" key="11">
    <source>
        <dbReference type="ARBA" id="ARBA00022759"/>
    </source>
</evidence>
<comment type="subcellular location">
    <subcellularLocation>
        <location evidence="4">Cytoplasm</location>
    </subcellularLocation>
</comment>
<evidence type="ECO:0000256" key="10">
    <source>
        <dbReference type="ARBA" id="ARBA00022723"/>
    </source>
</evidence>
<keyword evidence="10" id="KW-0479">Metal-binding</keyword>
<dbReference type="PANTHER" id="PTHR10954:SF18">
    <property type="entry name" value="RIBONUCLEASE HII"/>
    <property type="match status" value="1"/>
</dbReference>
<sequence length="235" mass="25715">MAGSVRQLRSGLRNSSPTLVNEKQLWAEGHAIVVGLDEVGRGAWAGPLVIGAAVVPKDRRVYKLRDSKMLTETERESMFDRVAEWCDAWSLGIVTHQECDDLGMSAALRLAASRAIESLGIRPDRVLLDGSHDFVGGGITKTIVKGDATCVSIAAASILAKVSRDRMMRAEAENFPAYDFHRNKGYPCPRHRMALSALGPTTIHRRSWSYMDDLPWSGIHRSDPVSAQASLFNAG</sequence>
<evidence type="ECO:0000256" key="13">
    <source>
        <dbReference type="ARBA" id="ARBA00023211"/>
    </source>
</evidence>
<organism evidence="15">
    <name type="scientific">freshwater metagenome</name>
    <dbReference type="NCBI Taxonomy" id="449393"/>
    <lineage>
        <taxon>unclassified sequences</taxon>
        <taxon>metagenomes</taxon>
        <taxon>ecological metagenomes</taxon>
    </lineage>
</organism>
<reference evidence="15" key="1">
    <citation type="submission" date="2020-05" db="EMBL/GenBank/DDBJ databases">
        <authorList>
            <person name="Chiriac C."/>
            <person name="Salcher M."/>
            <person name="Ghai R."/>
            <person name="Kavagutti S V."/>
        </authorList>
    </citation>
    <scope>NUCLEOTIDE SEQUENCE</scope>
</reference>
<comment type="cofactor">
    <cofactor evidence="2">
        <name>Mn(2+)</name>
        <dbReference type="ChEBI" id="CHEBI:29035"/>
    </cofactor>
</comment>
<evidence type="ECO:0000256" key="7">
    <source>
        <dbReference type="ARBA" id="ARBA00019179"/>
    </source>
</evidence>
<dbReference type="InterPro" id="IPR024567">
    <property type="entry name" value="RNase_HII/HIII_dom"/>
</dbReference>
<comment type="cofactor">
    <cofactor evidence="3">
        <name>Mg(2+)</name>
        <dbReference type="ChEBI" id="CHEBI:18420"/>
    </cofactor>
</comment>
<dbReference type="InterPro" id="IPR012337">
    <property type="entry name" value="RNaseH-like_sf"/>
</dbReference>
<keyword evidence="13" id="KW-0464">Manganese</keyword>
<dbReference type="NCBIfam" id="NF000595">
    <property type="entry name" value="PRK00015.1-3"/>
    <property type="match status" value="1"/>
</dbReference>
<accession>A0A6J6FZ30</accession>
<evidence type="ECO:0000256" key="2">
    <source>
        <dbReference type="ARBA" id="ARBA00001936"/>
    </source>
</evidence>
<dbReference type="GO" id="GO:0006298">
    <property type="term" value="P:mismatch repair"/>
    <property type="evidence" value="ECO:0007669"/>
    <property type="project" value="TreeGrafter"/>
</dbReference>
<dbReference type="HAMAP" id="MF_00052_B">
    <property type="entry name" value="RNase_HII_B"/>
    <property type="match status" value="1"/>
</dbReference>
<dbReference type="InterPro" id="IPR022898">
    <property type="entry name" value="RNase_HII"/>
</dbReference>
<evidence type="ECO:0000259" key="14">
    <source>
        <dbReference type="PROSITE" id="PS51975"/>
    </source>
</evidence>
<evidence type="ECO:0000313" key="15">
    <source>
        <dbReference type="EMBL" id="CAB4594302.1"/>
    </source>
</evidence>
<dbReference type="PANTHER" id="PTHR10954">
    <property type="entry name" value="RIBONUCLEASE H2 SUBUNIT A"/>
    <property type="match status" value="1"/>
</dbReference>
<keyword evidence="9" id="KW-0540">Nuclease</keyword>
<evidence type="ECO:0000256" key="8">
    <source>
        <dbReference type="ARBA" id="ARBA00022490"/>
    </source>
</evidence>
<dbReference type="GO" id="GO:0032299">
    <property type="term" value="C:ribonuclease H2 complex"/>
    <property type="evidence" value="ECO:0007669"/>
    <property type="project" value="TreeGrafter"/>
</dbReference>
<dbReference type="InterPro" id="IPR001352">
    <property type="entry name" value="RNase_HII/HIII"/>
</dbReference>
<evidence type="ECO:0000256" key="1">
    <source>
        <dbReference type="ARBA" id="ARBA00000077"/>
    </source>
</evidence>
<proteinExistence type="inferred from homology"/>
<evidence type="ECO:0000256" key="4">
    <source>
        <dbReference type="ARBA" id="ARBA00004496"/>
    </source>
</evidence>
<gene>
    <name evidence="15" type="ORF">UFOPK1711_02005</name>
</gene>
<dbReference type="CDD" id="cd07182">
    <property type="entry name" value="RNase_HII_bacteria_HII_like"/>
    <property type="match status" value="1"/>
</dbReference>
<comment type="catalytic activity">
    <reaction evidence="1">
        <text>Endonucleolytic cleavage to 5'-phosphomonoester.</text>
        <dbReference type="EC" id="3.1.26.4"/>
    </reaction>
</comment>
<dbReference type="PROSITE" id="PS51975">
    <property type="entry name" value="RNASE_H_2"/>
    <property type="match status" value="1"/>
</dbReference>
<evidence type="ECO:0000256" key="5">
    <source>
        <dbReference type="ARBA" id="ARBA00007383"/>
    </source>
</evidence>
<dbReference type="AlphaFoldDB" id="A0A6J6FZ30"/>